<name>A0A0N7KPU4_ORYSJ</name>
<evidence type="ECO:0000256" key="1">
    <source>
        <dbReference type="SAM" id="MobiDB-lite"/>
    </source>
</evidence>
<dbReference type="PaxDb" id="39947-A0A0N7KPU4"/>
<evidence type="ECO:0000313" key="2">
    <source>
        <dbReference type="EMBL" id="BAT05386.1"/>
    </source>
</evidence>
<dbReference type="EMBL" id="AP014964">
    <property type="protein sequence ID" value="BAT05386.1"/>
    <property type="molecule type" value="Genomic_DNA"/>
</dbReference>
<reference evidence="2 3" key="2">
    <citation type="journal article" date="2013" name="Plant Cell Physiol.">
        <title>Rice Annotation Project Database (RAP-DB): an integrative and interactive database for rice genomics.</title>
        <authorList>
            <person name="Sakai H."/>
            <person name="Lee S.S."/>
            <person name="Tanaka T."/>
            <person name="Numa H."/>
            <person name="Kim J."/>
            <person name="Kawahara Y."/>
            <person name="Wakimoto H."/>
            <person name="Yang C.C."/>
            <person name="Iwamoto M."/>
            <person name="Abe T."/>
            <person name="Yamada Y."/>
            <person name="Muto A."/>
            <person name="Inokuchi H."/>
            <person name="Ikemura T."/>
            <person name="Matsumoto T."/>
            <person name="Sasaki T."/>
            <person name="Itoh T."/>
        </authorList>
    </citation>
    <scope>NUCLEOTIDE SEQUENCE [LARGE SCALE GENOMIC DNA]</scope>
    <source>
        <strain evidence="3">cv. Nipponbare</strain>
    </source>
</reference>
<dbReference type="Proteomes" id="UP000059680">
    <property type="component" value="Chromosome 8"/>
</dbReference>
<accession>A0A0N7KPU4</accession>
<reference evidence="2 3" key="3">
    <citation type="journal article" date="2013" name="Rice">
        <title>Improvement of the Oryza sativa Nipponbare reference genome using next generation sequence and optical map data.</title>
        <authorList>
            <person name="Kawahara Y."/>
            <person name="de la Bastide M."/>
            <person name="Hamilton J.P."/>
            <person name="Kanamori H."/>
            <person name="McCombie W.R."/>
            <person name="Ouyang S."/>
            <person name="Schwartz D.C."/>
            <person name="Tanaka T."/>
            <person name="Wu J."/>
            <person name="Zhou S."/>
            <person name="Childs K.L."/>
            <person name="Davidson R.M."/>
            <person name="Lin H."/>
            <person name="Quesada-Ocampo L."/>
            <person name="Vaillancourt B."/>
            <person name="Sakai H."/>
            <person name="Lee S.S."/>
            <person name="Kim J."/>
            <person name="Numa H."/>
            <person name="Itoh T."/>
            <person name="Buell C.R."/>
            <person name="Matsumoto T."/>
        </authorList>
    </citation>
    <scope>NUCLEOTIDE SEQUENCE [LARGE SCALE GENOMIC DNA]</scope>
    <source>
        <strain evidence="3">cv. Nipponbare</strain>
    </source>
</reference>
<proteinExistence type="predicted"/>
<gene>
    <name evidence="2" type="ordered locus">Os08g0409366</name>
    <name evidence="2" type="ORF">OSNPB_080409366</name>
</gene>
<feature type="region of interest" description="Disordered" evidence="1">
    <location>
        <begin position="32"/>
        <end position="56"/>
    </location>
</feature>
<dbReference type="AlphaFoldDB" id="A0A0N7KPU4"/>
<protein>
    <submittedName>
        <fullName evidence="2">Os08g0409366 protein</fullName>
    </submittedName>
</protein>
<sequence>MNDAPPPNEVRHPPPALVARPYHPLLTIAVVLGGGGRGNSGRSQMSAQREERSRGQRLSLHLLPCRPLPGAPLLLPIGARTPLLSSRRPMLEHASCSSPHQPPPAHARRTSPPTS</sequence>
<organism evidence="2 3">
    <name type="scientific">Oryza sativa subsp. japonica</name>
    <name type="common">Rice</name>
    <dbReference type="NCBI Taxonomy" id="39947"/>
    <lineage>
        <taxon>Eukaryota</taxon>
        <taxon>Viridiplantae</taxon>
        <taxon>Streptophyta</taxon>
        <taxon>Embryophyta</taxon>
        <taxon>Tracheophyta</taxon>
        <taxon>Spermatophyta</taxon>
        <taxon>Magnoliopsida</taxon>
        <taxon>Liliopsida</taxon>
        <taxon>Poales</taxon>
        <taxon>Poaceae</taxon>
        <taxon>BOP clade</taxon>
        <taxon>Oryzoideae</taxon>
        <taxon>Oryzeae</taxon>
        <taxon>Oryzinae</taxon>
        <taxon>Oryza</taxon>
        <taxon>Oryza sativa</taxon>
    </lineage>
</organism>
<feature type="region of interest" description="Disordered" evidence="1">
    <location>
        <begin position="86"/>
        <end position="115"/>
    </location>
</feature>
<evidence type="ECO:0000313" key="3">
    <source>
        <dbReference type="Proteomes" id="UP000059680"/>
    </source>
</evidence>
<dbReference type="InParanoid" id="A0A0N7KPU4"/>
<keyword evidence="3" id="KW-1185">Reference proteome</keyword>
<reference evidence="3" key="1">
    <citation type="journal article" date="2005" name="Nature">
        <title>The map-based sequence of the rice genome.</title>
        <authorList>
            <consortium name="International rice genome sequencing project (IRGSP)"/>
            <person name="Matsumoto T."/>
            <person name="Wu J."/>
            <person name="Kanamori H."/>
            <person name="Katayose Y."/>
            <person name="Fujisawa M."/>
            <person name="Namiki N."/>
            <person name="Mizuno H."/>
            <person name="Yamamoto K."/>
            <person name="Antonio B.A."/>
            <person name="Baba T."/>
            <person name="Sakata K."/>
            <person name="Nagamura Y."/>
            <person name="Aoki H."/>
            <person name="Arikawa K."/>
            <person name="Arita K."/>
            <person name="Bito T."/>
            <person name="Chiden Y."/>
            <person name="Fujitsuka N."/>
            <person name="Fukunaka R."/>
            <person name="Hamada M."/>
            <person name="Harada C."/>
            <person name="Hayashi A."/>
            <person name="Hijishita S."/>
            <person name="Honda M."/>
            <person name="Hosokawa S."/>
            <person name="Ichikawa Y."/>
            <person name="Idonuma A."/>
            <person name="Iijima M."/>
            <person name="Ikeda M."/>
            <person name="Ikeno M."/>
            <person name="Ito K."/>
            <person name="Ito S."/>
            <person name="Ito T."/>
            <person name="Ito Y."/>
            <person name="Ito Y."/>
            <person name="Iwabuchi A."/>
            <person name="Kamiya K."/>
            <person name="Karasawa W."/>
            <person name="Kurita K."/>
            <person name="Katagiri S."/>
            <person name="Kikuta A."/>
            <person name="Kobayashi H."/>
            <person name="Kobayashi N."/>
            <person name="Machita K."/>
            <person name="Maehara T."/>
            <person name="Masukawa M."/>
            <person name="Mizubayashi T."/>
            <person name="Mukai Y."/>
            <person name="Nagasaki H."/>
            <person name="Nagata Y."/>
            <person name="Naito S."/>
            <person name="Nakashima M."/>
            <person name="Nakama Y."/>
            <person name="Nakamichi Y."/>
            <person name="Nakamura M."/>
            <person name="Meguro A."/>
            <person name="Negishi M."/>
            <person name="Ohta I."/>
            <person name="Ohta T."/>
            <person name="Okamoto M."/>
            <person name="Ono N."/>
            <person name="Saji S."/>
            <person name="Sakaguchi M."/>
            <person name="Sakai K."/>
            <person name="Shibata M."/>
            <person name="Shimokawa T."/>
            <person name="Song J."/>
            <person name="Takazaki Y."/>
            <person name="Terasawa K."/>
            <person name="Tsugane M."/>
            <person name="Tsuji K."/>
            <person name="Ueda S."/>
            <person name="Waki K."/>
            <person name="Yamagata H."/>
            <person name="Yamamoto M."/>
            <person name="Yamamoto S."/>
            <person name="Yamane H."/>
            <person name="Yoshiki S."/>
            <person name="Yoshihara R."/>
            <person name="Yukawa K."/>
            <person name="Zhong H."/>
            <person name="Yano M."/>
            <person name="Yuan Q."/>
            <person name="Ouyang S."/>
            <person name="Liu J."/>
            <person name="Jones K.M."/>
            <person name="Gansberger K."/>
            <person name="Moffat K."/>
            <person name="Hill J."/>
            <person name="Bera J."/>
            <person name="Fadrosh D."/>
            <person name="Jin S."/>
            <person name="Johri S."/>
            <person name="Kim M."/>
            <person name="Overton L."/>
            <person name="Reardon M."/>
            <person name="Tsitrin T."/>
            <person name="Vuong H."/>
            <person name="Weaver B."/>
            <person name="Ciecko A."/>
            <person name="Tallon L."/>
            <person name="Jackson J."/>
            <person name="Pai G."/>
            <person name="Aken S.V."/>
            <person name="Utterback T."/>
            <person name="Reidmuller S."/>
            <person name="Feldblyum T."/>
            <person name="Hsiao J."/>
            <person name="Zismann V."/>
            <person name="Iobst S."/>
            <person name="de Vazeille A.R."/>
            <person name="Buell C.R."/>
            <person name="Ying K."/>
            <person name="Li Y."/>
            <person name="Lu T."/>
            <person name="Huang Y."/>
            <person name="Zhao Q."/>
            <person name="Feng Q."/>
            <person name="Zhang L."/>
            <person name="Zhu J."/>
            <person name="Weng Q."/>
            <person name="Mu J."/>
            <person name="Lu Y."/>
            <person name="Fan D."/>
            <person name="Liu Y."/>
            <person name="Guan J."/>
            <person name="Zhang Y."/>
            <person name="Yu S."/>
            <person name="Liu X."/>
            <person name="Zhang Y."/>
            <person name="Hong G."/>
            <person name="Han B."/>
            <person name="Choisne N."/>
            <person name="Demange N."/>
            <person name="Orjeda G."/>
            <person name="Samain S."/>
            <person name="Cattolico L."/>
            <person name="Pelletier E."/>
            <person name="Couloux A."/>
            <person name="Segurens B."/>
            <person name="Wincker P."/>
            <person name="D'Hont A."/>
            <person name="Scarpelli C."/>
            <person name="Weissenbach J."/>
            <person name="Salanoubat M."/>
            <person name="Quetier F."/>
            <person name="Yu Y."/>
            <person name="Kim H.R."/>
            <person name="Rambo T."/>
            <person name="Currie J."/>
            <person name="Collura K."/>
            <person name="Luo M."/>
            <person name="Yang T."/>
            <person name="Ammiraju J.S.S."/>
            <person name="Engler F."/>
            <person name="Soderlund C."/>
            <person name="Wing R.A."/>
            <person name="Palmer L.E."/>
            <person name="de la Bastide M."/>
            <person name="Spiegel L."/>
            <person name="Nascimento L."/>
            <person name="Zutavern T."/>
            <person name="O'Shaughnessy A."/>
            <person name="Dike S."/>
            <person name="Dedhia N."/>
            <person name="Preston R."/>
            <person name="Balija V."/>
            <person name="McCombie W.R."/>
            <person name="Chow T."/>
            <person name="Chen H."/>
            <person name="Chung M."/>
            <person name="Chen C."/>
            <person name="Shaw J."/>
            <person name="Wu H."/>
            <person name="Hsiao K."/>
            <person name="Chao Y."/>
            <person name="Chu M."/>
            <person name="Cheng C."/>
            <person name="Hour A."/>
            <person name="Lee P."/>
            <person name="Lin S."/>
            <person name="Lin Y."/>
            <person name="Liou J."/>
            <person name="Liu S."/>
            <person name="Hsing Y."/>
            <person name="Raghuvanshi S."/>
            <person name="Mohanty A."/>
            <person name="Bharti A.K."/>
            <person name="Gaur A."/>
            <person name="Gupta V."/>
            <person name="Kumar D."/>
            <person name="Ravi V."/>
            <person name="Vij S."/>
            <person name="Kapur A."/>
            <person name="Khurana P."/>
            <person name="Khurana P."/>
            <person name="Khurana J.P."/>
            <person name="Tyagi A.K."/>
            <person name="Gaikwad K."/>
            <person name="Singh A."/>
            <person name="Dalal V."/>
            <person name="Srivastava S."/>
            <person name="Dixit A."/>
            <person name="Pal A.K."/>
            <person name="Ghazi I.A."/>
            <person name="Yadav M."/>
            <person name="Pandit A."/>
            <person name="Bhargava A."/>
            <person name="Sureshbabu K."/>
            <person name="Batra K."/>
            <person name="Sharma T.R."/>
            <person name="Mohapatra T."/>
            <person name="Singh N.K."/>
            <person name="Messing J."/>
            <person name="Nelson A.B."/>
            <person name="Fuks G."/>
            <person name="Kavchok S."/>
            <person name="Keizer G."/>
            <person name="Linton E."/>
            <person name="Llaca V."/>
            <person name="Song R."/>
            <person name="Tanyolac B."/>
            <person name="Young S."/>
            <person name="Ho-Il K."/>
            <person name="Hahn J.H."/>
            <person name="Sangsakoo G."/>
            <person name="Vanavichit A."/>
            <person name="de Mattos Luiz.A.T."/>
            <person name="Zimmer P.D."/>
            <person name="Malone G."/>
            <person name="Dellagostin O."/>
            <person name="de Oliveira A.C."/>
            <person name="Bevan M."/>
            <person name="Bancroft I."/>
            <person name="Minx P."/>
            <person name="Cordum H."/>
            <person name="Wilson R."/>
            <person name="Cheng Z."/>
            <person name="Jin W."/>
            <person name="Jiang J."/>
            <person name="Leong S.A."/>
            <person name="Iwama H."/>
            <person name="Gojobori T."/>
            <person name="Itoh T."/>
            <person name="Niimura Y."/>
            <person name="Fujii Y."/>
            <person name="Habara T."/>
            <person name="Sakai H."/>
            <person name="Sato Y."/>
            <person name="Wilson G."/>
            <person name="Kumar K."/>
            <person name="McCouch S."/>
            <person name="Juretic N."/>
            <person name="Hoen D."/>
            <person name="Wright S."/>
            <person name="Bruskiewich R."/>
            <person name="Bureau T."/>
            <person name="Miyao A."/>
            <person name="Hirochika H."/>
            <person name="Nishikawa T."/>
            <person name="Kadowaki K."/>
            <person name="Sugiura M."/>
            <person name="Burr B."/>
            <person name="Sasaki T."/>
        </authorList>
    </citation>
    <scope>NUCLEOTIDE SEQUENCE [LARGE SCALE GENOMIC DNA]</scope>
    <source>
        <strain evidence="3">cv. Nipponbare</strain>
    </source>
</reference>